<evidence type="ECO:0000256" key="2">
    <source>
        <dbReference type="SAM" id="SignalP"/>
    </source>
</evidence>
<dbReference type="EMBL" id="LJIJ01000352">
    <property type="protein sequence ID" value="ODM98470.1"/>
    <property type="molecule type" value="Genomic_DNA"/>
</dbReference>
<feature type="compositionally biased region" description="Acidic residues" evidence="1">
    <location>
        <begin position="39"/>
        <end position="51"/>
    </location>
</feature>
<feature type="compositionally biased region" description="Basic and acidic residues" evidence="1">
    <location>
        <begin position="52"/>
        <end position="65"/>
    </location>
</feature>
<accession>A0A1D2MZQ1</accession>
<comment type="caution">
    <text evidence="3">The sequence shown here is derived from an EMBL/GenBank/DDBJ whole genome shotgun (WGS) entry which is preliminary data.</text>
</comment>
<organism evidence="3 4">
    <name type="scientific">Orchesella cincta</name>
    <name type="common">Springtail</name>
    <name type="synonym">Podura cincta</name>
    <dbReference type="NCBI Taxonomy" id="48709"/>
    <lineage>
        <taxon>Eukaryota</taxon>
        <taxon>Metazoa</taxon>
        <taxon>Ecdysozoa</taxon>
        <taxon>Arthropoda</taxon>
        <taxon>Hexapoda</taxon>
        <taxon>Collembola</taxon>
        <taxon>Entomobryomorpha</taxon>
        <taxon>Entomobryoidea</taxon>
        <taxon>Orchesellidae</taxon>
        <taxon>Orchesellinae</taxon>
        <taxon>Orchesella</taxon>
    </lineage>
</organism>
<sequence length="147" mass="17283">MARSRQLILLLLGTVLFLTLAFETHGKSTFNRRKRQTEYDDYPGEDGEDVYEDNRDSDYERDARRVGGSQTFPPFPGYDEDYDRYFTEEPQTAPPLVVPTSSERIISNYTDEPETEEPVHKKVVPWLKRQWGLTKDFVRKHYDRISG</sequence>
<name>A0A1D2MZQ1_ORCCI</name>
<protein>
    <submittedName>
        <fullName evidence="3">Uncharacterized protein</fullName>
    </submittedName>
</protein>
<feature type="signal peptide" evidence="2">
    <location>
        <begin position="1"/>
        <end position="21"/>
    </location>
</feature>
<dbReference type="Proteomes" id="UP000094527">
    <property type="component" value="Unassembled WGS sequence"/>
</dbReference>
<evidence type="ECO:0000313" key="3">
    <source>
        <dbReference type="EMBL" id="ODM98470.1"/>
    </source>
</evidence>
<evidence type="ECO:0000256" key="1">
    <source>
        <dbReference type="SAM" id="MobiDB-lite"/>
    </source>
</evidence>
<reference evidence="3 4" key="1">
    <citation type="journal article" date="2016" name="Genome Biol. Evol.">
        <title>Gene Family Evolution Reflects Adaptation to Soil Environmental Stressors in the Genome of the Collembolan Orchesella cincta.</title>
        <authorList>
            <person name="Faddeeva-Vakhrusheva A."/>
            <person name="Derks M.F."/>
            <person name="Anvar S.Y."/>
            <person name="Agamennone V."/>
            <person name="Suring W."/>
            <person name="Smit S."/>
            <person name="van Straalen N.M."/>
            <person name="Roelofs D."/>
        </authorList>
    </citation>
    <scope>NUCLEOTIDE SEQUENCE [LARGE SCALE GENOMIC DNA]</scope>
    <source>
        <tissue evidence="3">Mixed pool</tissue>
    </source>
</reference>
<proteinExistence type="predicted"/>
<keyword evidence="2" id="KW-0732">Signal</keyword>
<feature type="chain" id="PRO_5008904775" evidence="2">
    <location>
        <begin position="22"/>
        <end position="147"/>
    </location>
</feature>
<evidence type="ECO:0000313" key="4">
    <source>
        <dbReference type="Proteomes" id="UP000094527"/>
    </source>
</evidence>
<gene>
    <name evidence="3" type="ORF">Ocin01_08211</name>
</gene>
<feature type="region of interest" description="Disordered" evidence="1">
    <location>
        <begin position="30"/>
        <end position="81"/>
    </location>
</feature>
<dbReference type="AlphaFoldDB" id="A0A1D2MZQ1"/>
<keyword evidence="4" id="KW-1185">Reference proteome</keyword>